<comment type="caution">
    <text evidence="1">The sequence shown here is derived from an EMBL/GenBank/DDBJ whole genome shotgun (WGS) entry which is preliminary data.</text>
</comment>
<organism evidence="1 3">
    <name type="scientific">Bacillus glycinifermentans</name>
    <dbReference type="NCBI Taxonomy" id="1664069"/>
    <lineage>
        <taxon>Bacteria</taxon>
        <taxon>Bacillati</taxon>
        <taxon>Bacillota</taxon>
        <taxon>Bacilli</taxon>
        <taxon>Bacillales</taxon>
        <taxon>Bacillaceae</taxon>
        <taxon>Bacillus</taxon>
    </lineage>
</organism>
<dbReference type="Proteomes" id="UP001341297">
    <property type="component" value="Unassembled WGS sequence"/>
</dbReference>
<keyword evidence="4" id="KW-1185">Reference proteome</keyword>
<evidence type="ECO:0000313" key="2">
    <source>
        <dbReference type="EMBL" id="MEC0487167.1"/>
    </source>
</evidence>
<evidence type="ECO:0000313" key="3">
    <source>
        <dbReference type="Proteomes" id="UP000036168"/>
    </source>
</evidence>
<dbReference type="AlphaFoldDB" id="A0A0T6BJH7"/>
<proteinExistence type="predicted"/>
<dbReference type="Proteomes" id="UP000036168">
    <property type="component" value="Unassembled WGS sequence"/>
</dbReference>
<evidence type="ECO:0000313" key="1">
    <source>
        <dbReference type="EMBL" id="KRT87116.1"/>
    </source>
</evidence>
<accession>A0A0T6BJH7</accession>
<dbReference type="EMBL" id="JARRTL010000027">
    <property type="protein sequence ID" value="MEC0487167.1"/>
    <property type="molecule type" value="Genomic_DNA"/>
</dbReference>
<gene>
    <name evidence="1" type="ORF">AB447_209110</name>
    <name evidence="2" type="ORF">P8828_20650</name>
</gene>
<sequence length="96" mass="11202">MQQQFLNGFTLDKKGMTREEFNEKFVLVIPAIIYQDAVLGDPNNEFVDDIVYTDEDEHIRNTGFFVYCPERGTRIYQSDNGTSIADEIKRVFRIVD</sequence>
<name>A0A0T6BJH7_9BACI</name>
<dbReference type="EMBL" id="LECW02000082">
    <property type="protein sequence ID" value="KRT87116.1"/>
    <property type="molecule type" value="Genomic_DNA"/>
</dbReference>
<evidence type="ECO:0000313" key="4">
    <source>
        <dbReference type="Proteomes" id="UP001341297"/>
    </source>
</evidence>
<reference evidence="2 4" key="3">
    <citation type="submission" date="2023-03" db="EMBL/GenBank/DDBJ databases">
        <title>Agriculturally important microbes genome sequencing.</title>
        <authorList>
            <person name="Dunlap C."/>
        </authorList>
    </citation>
    <scope>NUCLEOTIDE SEQUENCE [LARGE SCALE GENOMIC DNA]</scope>
    <source>
        <strain evidence="2 4">CBP-3203</strain>
    </source>
</reference>
<reference evidence="1 3" key="1">
    <citation type="journal article" date="2015" name="Int. J. Syst. Evol. Microbiol.">
        <title>Bacillus glycinifermentans sp. nov., isolated from fermented soybean paste.</title>
        <authorList>
            <person name="Kim S.J."/>
            <person name="Dunlap C.A."/>
            <person name="Kwon S.W."/>
            <person name="Rooney A.P."/>
        </authorList>
    </citation>
    <scope>NUCLEOTIDE SEQUENCE [LARGE SCALE GENOMIC DNA]</scope>
    <source>
        <strain evidence="1 3">GO-13</strain>
    </source>
</reference>
<protein>
    <submittedName>
        <fullName evidence="1">Uncharacterized protein</fullName>
    </submittedName>
</protein>
<dbReference type="RefSeq" id="WP_048354545.1">
    <property type="nucleotide sequence ID" value="NZ_JARRTL010000027.1"/>
</dbReference>
<reference evidence="1" key="2">
    <citation type="submission" date="2015-10" db="EMBL/GenBank/DDBJ databases">
        <authorList>
            <person name="Gilbert D.G."/>
        </authorList>
    </citation>
    <scope>NUCLEOTIDE SEQUENCE</scope>
    <source>
        <strain evidence="1">GO-13</strain>
    </source>
</reference>